<proteinExistence type="predicted"/>
<dbReference type="Proteomes" id="UP000037511">
    <property type="component" value="Unassembled WGS sequence"/>
</dbReference>
<accession>A0AAW3HXS2</accession>
<evidence type="ECO:0000313" key="1">
    <source>
        <dbReference type="EMBL" id="KNE24626.1"/>
    </source>
</evidence>
<reference evidence="1 2" key="1">
    <citation type="submission" date="2015-07" db="EMBL/GenBank/DDBJ databases">
        <title>Draft genome of Achromobacter spanius.</title>
        <authorList>
            <person name="Wang X."/>
        </authorList>
    </citation>
    <scope>NUCLEOTIDE SEQUENCE [LARGE SCALE GENOMIC DNA]</scope>
    <source>
        <strain evidence="1 2">CGMCC9173</strain>
    </source>
</reference>
<evidence type="ECO:0000313" key="2">
    <source>
        <dbReference type="Proteomes" id="UP000037511"/>
    </source>
</evidence>
<gene>
    <name evidence="1" type="ORF">AFM18_24735</name>
</gene>
<dbReference type="AlphaFoldDB" id="A0AAW3HXS2"/>
<protein>
    <submittedName>
        <fullName evidence="1">Uncharacterized protein</fullName>
    </submittedName>
</protein>
<sequence length="296" mass="32524">MTNRDEFLTSEIRELERMLEDIPASAAIQRISIQNRLKTVRAALKSELASPQPSRVKLTFRGRPTIGSHGIAADFGGKATTAFADAFAAVVAGLNENLQLMGPIPDRDKNQLLITGTAVGSFGFEFELPAGGLFPEHEKTEDALQKMQSLLEASATGSDDDVAEFVDAIHPRAVKKISEFLSVLFQYHAWCGLEFKGRIFRYEGFDQLTHSASRLGEENIQEASESFAGEFVGILPNSRTFEFQTEDGLIKGRIGASIADPDVILRDWLKRSVQITLAVVQVGQGRPRFTLNALPK</sequence>
<organism evidence="1 2">
    <name type="scientific">Achromobacter spanius</name>
    <dbReference type="NCBI Taxonomy" id="217203"/>
    <lineage>
        <taxon>Bacteria</taxon>
        <taxon>Pseudomonadati</taxon>
        <taxon>Pseudomonadota</taxon>
        <taxon>Betaproteobacteria</taxon>
        <taxon>Burkholderiales</taxon>
        <taxon>Alcaligenaceae</taxon>
        <taxon>Achromobacter</taxon>
    </lineage>
</organism>
<name>A0AAW3HXS2_9BURK</name>
<comment type="caution">
    <text evidence="1">The sequence shown here is derived from an EMBL/GenBank/DDBJ whole genome shotgun (WGS) entry which is preliminary data.</text>
</comment>
<dbReference type="EMBL" id="LGVG01000045">
    <property type="protein sequence ID" value="KNE24626.1"/>
    <property type="molecule type" value="Genomic_DNA"/>
</dbReference>
<dbReference type="RefSeq" id="WP_050449538.1">
    <property type="nucleotide sequence ID" value="NZ_CP034689.1"/>
</dbReference>